<dbReference type="STRING" id="159449.B4N89_41505"/>
<keyword evidence="1" id="KW-0805">Transcription regulation</keyword>
<dbReference type="Pfam" id="PF00440">
    <property type="entry name" value="TetR_N"/>
    <property type="match status" value="1"/>
</dbReference>
<organism evidence="7 8">
    <name type="scientific">Embleya scabrispora</name>
    <dbReference type="NCBI Taxonomy" id="159449"/>
    <lineage>
        <taxon>Bacteria</taxon>
        <taxon>Bacillati</taxon>
        <taxon>Actinomycetota</taxon>
        <taxon>Actinomycetes</taxon>
        <taxon>Kitasatosporales</taxon>
        <taxon>Streptomycetaceae</taxon>
        <taxon>Embleya</taxon>
    </lineage>
</organism>
<dbReference type="GO" id="GO:0045892">
    <property type="term" value="P:negative regulation of DNA-templated transcription"/>
    <property type="evidence" value="ECO:0007669"/>
    <property type="project" value="InterPro"/>
</dbReference>
<gene>
    <name evidence="7" type="ORF">B4N89_41505</name>
</gene>
<evidence type="ECO:0000256" key="4">
    <source>
        <dbReference type="PROSITE-ProRule" id="PRU00335"/>
    </source>
</evidence>
<dbReference type="Proteomes" id="UP000190037">
    <property type="component" value="Unassembled WGS sequence"/>
</dbReference>
<protein>
    <recommendedName>
        <fullName evidence="6">HTH tetR-type domain-containing protein</fullName>
    </recommendedName>
</protein>
<dbReference type="AlphaFoldDB" id="A0A1T3NK86"/>
<feature type="DNA-binding region" description="H-T-H motif" evidence="4">
    <location>
        <begin position="86"/>
        <end position="105"/>
    </location>
</feature>
<dbReference type="OrthoDB" id="2570341at2"/>
<dbReference type="InterPro" id="IPR001647">
    <property type="entry name" value="HTH_TetR"/>
</dbReference>
<dbReference type="PANTHER" id="PTHR30055">
    <property type="entry name" value="HTH-TYPE TRANSCRIPTIONAL REGULATOR RUTR"/>
    <property type="match status" value="1"/>
</dbReference>
<dbReference type="InterPro" id="IPR036271">
    <property type="entry name" value="Tet_transcr_reg_TetR-rel_C_sf"/>
</dbReference>
<evidence type="ECO:0000256" key="1">
    <source>
        <dbReference type="ARBA" id="ARBA00023015"/>
    </source>
</evidence>
<keyword evidence="3" id="KW-0804">Transcription</keyword>
<keyword evidence="2 4" id="KW-0238">DNA-binding</keyword>
<evidence type="ECO:0000313" key="8">
    <source>
        <dbReference type="Proteomes" id="UP000190037"/>
    </source>
</evidence>
<name>A0A1T3NK86_9ACTN</name>
<dbReference type="InterPro" id="IPR050109">
    <property type="entry name" value="HTH-type_TetR-like_transc_reg"/>
</dbReference>
<proteinExistence type="predicted"/>
<dbReference type="Pfam" id="PF02909">
    <property type="entry name" value="TetR_C_1"/>
    <property type="match status" value="1"/>
</dbReference>
<accession>A0A1T3NK86</accession>
<keyword evidence="8" id="KW-1185">Reference proteome</keyword>
<sequence length="283" mass="30964">MATCARCGNALESAVRGRPRRYCSRACQAKAYRARTAGEPVIDPTASGAEVAPATAGETDPPHLTVERIVRAGIAIADAEGLDALSMRAVASRLDAGTMSLYRHVTSRDELVTLMVEAALTEAPPAQPPPLDWREGLERAAHRDWELYRRHPWILPNVMMGTRLRPSPAIAADNEYTFTSFDGLDLEPGEAFRYVFMVTAYAQGVAVTLVDEIENERRWGPAPARRRTSADPSWEDLYATGAYPRLTRAMRAAGEPWDLDALFRSGLAGVLDGIAASLARRRT</sequence>
<dbReference type="PROSITE" id="PS50977">
    <property type="entry name" value="HTH_TETR_2"/>
    <property type="match status" value="1"/>
</dbReference>
<dbReference type="PANTHER" id="PTHR30055:SF151">
    <property type="entry name" value="TRANSCRIPTIONAL REGULATORY PROTEIN"/>
    <property type="match status" value="1"/>
</dbReference>
<feature type="region of interest" description="Disordered" evidence="5">
    <location>
        <begin position="41"/>
        <end position="60"/>
    </location>
</feature>
<dbReference type="InterPro" id="IPR009057">
    <property type="entry name" value="Homeodomain-like_sf"/>
</dbReference>
<evidence type="ECO:0000256" key="5">
    <source>
        <dbReference type="SAM" id="MobiDB-lite"/>
    </source>
</evidence>
<dbReference type="EMBL" id="MWQN01000004">
    <property type="protein sequence ID" value="OPC77051.1"/>
    <property type="molecule type" value="Genomic_DNA"/>
</dbReference>
<dbReference type="GO" id="GO:0003700">
    <property type="term" value="F:DNA-binding transcription factor activity"/>
    <property type="evidence" value="ECO:0007669"/>
    <property type="project" value="TreeGrafter"/>
</dbReference>
<dbReference type="Gene3D" id="1.10.10.60">
    <property type="entry name" value="Homeodomain-like"/>
    <property type="match status" value="1"/>
</dbReference>
<feature type="domain" description="HTH tetR-type" evidence="6">
    <location>
        <begin position="63"/>
        <end position="123"/>
    </location>
</feature>
<dbReference type="Gene3D" id="1.10.357.10">
    <property type="entry name" value="Tetracycline Repressor, domain 2"/>
    <property type="match status" value="1"/>
</dbReference>
<dbReference type="InterPro" id="IPR004111">
    <property type="entry name" value="Repressor_TetR_C"/>
</dbReference>
<comment type="caution">
    <text evidence="7">The sequence shown here is derived from an EMBL/GenBank/DDBJ whole genome shotgun (WGS) entry which is preliminary data.</text>
</comment>
<dbReference type="GO" id="GO:0000976">
    <property type="term" value="F:transcription cis-regulatory region binding"/>
    <property type="evidence" value="ECO:0007669"/>
    <property type="project" value="TreeGrafter"/>
</dbReference>
<evidence type="ECO:0000256" key="2">
    <source>
        <dbReference type="ARBA" id="ARBA00023125"/>
    </source>
</evidence>
<reference evidence="7 8" key="1">
    <citation type="submission" date="2017-03" db="EMBL/GenBank/DDBJ databases">
        <title>Draft genome sequence of Streptomyces scabrisporus NF3, endophyte isolated from Amphipterygium adstringens.</title>
        <authorList>
            <person name="Vazquez M."/>
            <person name="Ceapa C.D."/>
            <person name="Rodriguez Luna D."/>
            <person name="Sanchez Esquivel S."/>
        </authorList>
    </citation>
    <scope>NUCLEOTIDE SEQUENCE [LARGE SCALE GENOMIC DNA]</scope>
    <source>
        <strain evidence="7 8">NF3</strain>
    </source>
</reference>
<dbReference type="RefSeq" id="WP_078981811.1">
    <property type="nucleotide sequence ID" value="NZ_MWQN01000004.1"/>
</dbReference>
<evidence type="ECO:0000313" key="7">
    <source>
        <dbReference type="EMBL" id="OPC77051.1"/>
    </source>
</evidence>
<dbReference type="SUPFAM" id="SSF48498">
    <property type="entry name" value="Tetracyclin repressor-like, C-terminal domain"/>
    <property type="match status" value="1"/>
</dbReference>
<evidence type="ECO:0000259" key="6">
    <source>
        <dbReference type="PROSITE" id="PS50977"/>
    </source>
</evidence>
<evidence type="ECO:0000256" key="3">
    <source>
        <dbReference type="ARBA" id="ARBA00023163"/>
    </source>
</evidence>
<dbReference type="SUPFAM" id="SSF46689">
    <property type="entry name" value="Homeodomain-like"/>
    <property type="match status" value="1"/>
</dbReference>